<dbReference type="InterPro" id="IPR036526">
    <property type="entry name" value="C-N_Hydrolase_sf"/>
</dbReference>
<dbReference type="RefSeq" id="WP_073092808.1">
    <property type="nucleotide sequence ID" value="NZ_FQWY01000031.1"/>
</dbReference>
<protein>
    <submittedName>
        <fullName evidence="3">Predicted amidohydrolase</fullName>
    </submittedName>
</protein>
<gene>
    <name evidence="3" type="ORF">SAMN02745221_01695</name>
</gene>
<evidence type="ECO:0000259" key="2">
    <source>
        <dbReference type="PROSITE" id="PS50263"/>
    </source>
</evidence>
<dbReference type="Gene3D" id="3.60.110.10">
    <property type="entry name" value="Carbon-nitrogen hydrolase"/>
    <property type="match status" value="1"/>
</dbReference>
<dbReference type="Pfam" id="PF00795">
    <property type="entry name" value="CN_hydrolase"/>
    <property type="match status" value="1"/>
</dbReference>
<dbReference type="GO" id="GO:0050152">
    <property type="term" value="F:omega-amidase activity"/>
    <property type="evidence" value="ECO:0007669"/>
    <property type="project" value="TreeGrafter"/>
</dbReference>
<name>A0A1M5QAX1_9FIRM</name>
<dbReference type="PANTHER" id="PTHR23088">
    <property type="entry name" value="NITRILASE-RELATED"/>
    <property type="match status" value="1"/>
</dbReference>
<dbReference type="InterPro" id="IPR003010">
    <property type="entry name" value="C-N_Hydrolase"/>
</dbReference>
<evidence type="ECO:0000313" key="3">
    <source>
        <dbReference type="EMBL" id="SHH10643.1"/>
    </source>
</evidence>
<dbReference type="STRING" id="1123382.SAMN02745221_01695"/>
<dbReference type="Proteomes" id="UP000242329">
    <property type="component" value="Unassembled WGS sequence"/>
</dbReference>
<proteinExistence type="predicted"/>
<evidence type="ECO:0000256" key="1">
    <source>
        <dbReference type="ARBA" id="ARBA00022801"/>
    </source>
</evidence>
<dbReference type="InterPro" id="IPR045254">
    <property type="entry name" value="Nit1/2_C-N_Hydrolase"/>
</dbReference>
<keyword evidence="1 3" id="KW-0378">Hydrolase</keyword>
<dbReference type="GO" id="GO:0006107">
    <property type="term" value="P:oxaloacetate metabolic process"/>
    <property type="evidence" value="ECO:0007669"/>
    <property type="project" value="TreeGrafter"/>
</dbReference>
<dbReference type="OrthoDB" id="9811121at2"/>
<keyword evidence="4" id="KW-1185">Reference proteome</keyword>
<dbReference type="PANTHER" id="PTHR23088:SF30">
    <property type="entry name" value="OMEGA-AMIDASE NIT2"/>
    <property type="match status" value="1"/>
</dbReference>
<evidence type="ECO:0000313" key="4">
    <source>
        <dbReference type="Proteomes" id="UP000242329"/>
    </source>
</evidence>
<accession>A0A1M5QAX1</accession>
<organism evidence="3 4">
    <name type="scientific">Thermosyntropha lipolytica DSM 11003</name>
    <dbReference type="NCBI Taxonomy" id="1123382"/>
    <lineage>
        <taxon>Bacteria</taxon>
        <taxon>Bacillati</taxon>
        <taxon>Bacillota</taxon>
        <taxon>Clostridia</taxon>
        <taxon>Eubacteriales</taxon>
        <taxon>Syntrophomonadaceae</taxon>
        <taxon>Thermosyntropha</taxon>
    </lineage>
</organism>
<reference evidence="4" key="1">
    <citation type="submission" date="2016-11" db="EMBL/GenBank/DDBJ databases">
        <authorList>
            <person name="Varghese N."/>
            <person name="Submissions S."/>
        </authorList>
    </citation>
    <scope>NUCLEOTIDE SEQUENCE [LARGE SCALE GENOMIC DNA]</scope>
    <source>
        <strain evidence="4">DSM 11003</strain>
    </source>
</reference>
<dbReference type="AlphaFoldDB" id="A0A1M5QAX1"/>
<sequence length="274" mass="30606">MANLKVAVCQMKIEKEKENNLKKAGEMISEAVKKGARLVVLPEIFNAPYQTDILPSYAETYPGPTTLFLQKKAKEHKIYLVGGTIPEKDSEGKIYNSSFIFDDKGDLKGIYRKAHLFDVDIPDKITFRESDVFAAGDEINVIPHPQIPFSVLICYDCRFPEWAKLAALKGAKMLIIPAAFSLKTGKDHFELLMRCRAVDNQVYVIAASPARNQEASFKVWGHSMIVDPWGKVIAKGGSGEEVILATLDPSLVDKIRQELPLLKQTRVKLVEGEK</sequence>
<dbReference type="CDD" id="cd07572">
    <property type="entry name" value="nit"/>
    <property type="match status" value="1"/>
</dbReference>
<dbReference type="SUPFAM" id="SSF56317">
    <property type="entry name" value="Carbon-nitrogen hydrolase"/>
    <property type="match status" value="1"/>
</dbReference>
<dbReference type="PROSITE" id="PS50263">
    <property type="entry name" value="CN_HYDROLASE"/>
    <property type="match status" value="1"/>
</dbReference>
<dbReference type="EMBL" id="FQWY01000031">
    <property type="protein sequence ID" value="SHH10643.1"/>
    <property type="molecule type" value="Genomic_DNA"/>
</dbReference>
<feature type="domain" description="CN hydrolase" evidence="2">
    <location>
        <begin position="4"/>
        <end position="249"/>
    </location>
</feature>
<dbReference type="GO" id="GO:0006541">
    <property type="term" value="P:glutamine metabolic process"/>
    <property type="evidence" value="ECO:0007669"/>
    <property type="project" value="TreeGrafter"/>
</dbReference>
<dbReference type="GO" id="GO:0006528">
    <property type="term" value="P:asparagine metabolic process"/>
    <property type="evidence" value="ECO:0007669"/>
    <property type="project" value="TreeGrafter"/>
</dbReference>